<dbReference type="AlphaFoldDB" id="U2YID2"/>
<gene>
    <name evidence="2" type="ORF">NT2_01_05960</name>
</gene>
<feature type="domain" description="Beta-lactamase-related" evidence="1">
    <location>
        <begin position="27"/>
        <end position="409"/>
    </location>
</feature>
<sequence length="425" mass="45797">MREDTMKHTGDADVGHSAMLSNFEALQKTARGFVDQGVVPGVALAWQKDDGPIQYHAYGHLGFGSPVAVNERSLFRIFSMTKPITGIAAMMLVEAGSLSLDQPLSDILPAFRDMEVVVDGDGMRTRRASGPITIRHLLTHTAGFGSAGMTLGGLYVKNGIAPGVRERVPGPGELATPKTLAELGARVAGLPLAADPGTRFDYSISLDILGLVIETVSGMPFDRFLQQRLFEPLGMIDTGFAVDASRIDRFADLPEQKGLLWTLADDPRHSRYSMPYFPSGGGGLVSTAQDYARFAAMILNDGVWAGQPLLKPEIIHIARSNLLPEGIDRVDLPLGQTLAGIGFGAGMSVQLSPGRRTEGMFAWPGEVPVGVVGWPGAAGTACWIDPDRRFFLVLMTQYWPSWLNASMRPDIIAAAYSDMAKEKVR</sequence>
<dbReference type="eggNOG" id="COG1680">
    <property type="taxonomic scope" value="Bacteria"/>
</dbReference>
<comment type="caution">
    <text evidence="2">The sequence shown here is derived from an EMBL/GenBank/DDBJ whole genome shotgun (WGS) entry which is preliminary data.</text>
</comment>
<dbReference type="Gene3D" id="3.40.710.10">
    <property type="entry name" value="DD-peptidase/beta-lactamase superfamily"/>
    <property type="match status" value="1"/>
</dbReference>
<dbReference type="Pfam" id="PF00144">
    <property type="entry name" value="Beta-lactamase"/>
    <property type="match status" value="1"/>
</dbReference>
<dbReference type="InterPro" id="IPR001466">
    <property type="entry name" value="Beta-lactam-related"/>
</dbReference>
<dbReference type="PANTHER" id="PTHR43283:SF3">
    <property type="entry name" value="BETA-LACTAMASE FAMILY PROTEIN (AFU_ORTHOLOGUE AFUA_5G07500)"/>
    <property type="match status" value="1"/>
</dbReference>
<dbReference type="GO" id="GO:0016787">
    <property type="term" value="F:hydrolase activity"/>
    <property type="evidence" value="ECO:0007669"/>
    <property type="project" value="UniProtKB-KW"/>
</dbReference>
<dbReference type="Proteomes" id="UP000016568">
    <property type="component" value="Unassembled WGS sequence"/>
</dbReference>
<evidence type="ECO:0000313" key="2">
    <source>
        <dbReference type="EMBL" id="GAD47822.1"/>
    </source>
</evidence>
<keyword evidence="2" id="KW-0378">Hydrolase</keyword>
<dbReference type="SUPFAM" id="SSF56601">
    <property type="entry name" value="beta-lactamase/transpeptidase-like"/>
    <property type="match status" value="1"/>
</dbReference>
<protein>
    <submittedName>
        <fullName evidence="2">Putative hydrolase</fullName>
    </submittedName>
</protein>
<organism evidence="2 3">
    <name type="scientific">Caenibius tardaugens NBRC 16725</name>
    <dbReference type="NCBI Taxonomy" id="1219035"/>
    <lineage>
        <taxon>Bacteria</taxon>
        <taxon>Pseudomonadati</taxon>
        <taxon>Pseudomonadota</taxon>
        <taxon>Alphaproteobacteria</taxon>
        <taxon>Sphingomonadales</taxon>
        <taxon>Erythrobacteraceae</taxon>
        <taxon>Caenibius</taxon>
    </lineage>
</organism>
<name>U2YID2_9SPHN</name>
<evidence type="ECO:0000313" key="3">
    <source>
        <dbReference type="Proteomes" id="UP000016568"/>
    </source>
</evidence>
<evidence type="ECO:0000259" key="1">
    <source>
        <dbReference type="Pfam" id="PF00144"/>
    </source>
</evidence>
<dbReference type="InterPro" id="IPR012338">
    <property type="entry name" value="Beta-lactam/transpept-like"/>
</dbReference>
<proteinExistence type="predicted"/>
<dbReference type="EMBL" id="BASZ01000001">
    <property type="protein sequence ID" value="GAD47822.1"/>
    <property type="molecule type" value="Genomic_DNA"/>
</dbReference>
<reference evidence="2 3" key="1">
    <citation type="submission" date="2013-09" db="EMBL/GenBank/DDBJ databases">
        <title>Whole genome shotgun sequence of Novosphingobium tardaugens NBRC 16725.</title>
        <authorList>
            <person name="Isaki S."/>
            <person name="Hosoyama A."/>
            <person name="Tsuchikane K."/>
            <person name="Katsumata H."/>
            <person name="Ando Y."/>
            <person name="Yamazaki S."/>
            <person name="Fujita N."/>
        </authorList>
    </citation>
    <scope>NUCLEOTIDE SEQUENCE [LARGE SCALE GENOMIC DNA]</scope>
    <source>
        <strain evidence="2 3">NBRC 16725</strain>
    </source>
</reference>
<accession>U2YID2</accession>
<dbReference type="InterPro" id="IPR050789">
    <property type="entry name" value="Diverse_Enzym_Activities"/>
</dbReference>
<keyword evidence="3" id="KW-1185">Reference proteome</keyword>
<dbReference type="PANTHER" id="PTHR43283">
    <property type="entry name" value="BETA-LACTAMASE-RELATED"/>
    <property type="match status" value="1"/>
</dbReference>